<name>A0A1X2EQA5_9MYCO</name>
<dbReference type="Gene3D" id="3.40.50.300">
    <property type="entry name" value="P-loop containing nucleotide triphosphate hydrolases"/>
    <property type="match status" value="2"/>
</dbReference>
<protein>
    <recommendedName>
        <fullName evidence="2">Endonuclease GajA/Old nuclease/RecF-like AAA domain-containing protein</fullName>
    </recommendedName>
</protein>
<dbReference type="InterPro" id="IPR041685">
    <property type="entry name" value="AAA_GajA/Old/RecF-like"/>
</dbReference>
<proteinExistence type="predicted"/>
<dbReference type="PANTHER" id="PTHR41259">
    <property type="entry name" value="DOUBLE-STRAND BREAK REPAIR RAD50 ATPASE, PUTATIVE-RELATED"/>
    <property type="match status" value="1"/>
</dbReference>
<accession>A0A1X2EQA5</accession>
<dbReference type="STRING" id="1798.AWC30_02570"/>
<dbReference type="SUPFAM" id="SSF52540">
    <property type="entry name" value="P-loop containing nucleoside triphosphate hydrolases"/>
    <property type="match status" value="1"/>
</dbReference>
<comment type="caution">
    <text evidence="3">The sequence shown here is derived from an EMBL/GenBank/DDBJ whole genome shotgun (WGS) entry which is preliminary data.</text>
</comment>
<dbReference type="Pfam" id="PF13175">
    <property type="entry name" value="AAA_15"/>
    <property type="match status" value="1"/>
</dbReference>
<feature type="coiled-coil region" evidence="1">
    <location>
        <begin position="202"/>
        <end position="246"/>
    </location>
</feature>
<evidence type="ECO:0000313" key="4">
    <source>
        <dbReference type="Proteomes" id="UP000193090"/>
    </source>
</evidence>
<reference evidence="3 4" key="1">
    <citation type="submission" date="2016-01" db="EMBL/GenBank/DDBJ databases">
        <title>The new phylogeny of the genus Mycobacterium.</title>
        <authorList>
            <person name="Tarcisio F."/>
            <person name="Conor M."/>
            <person name="Antonella G."/>
            <person name="Elisabetta G."/>
            <person name="Giulia F.S."/>
            <person name="Sara T."/>
            <person name="Anna F."/>
            <person name="Clotilde B."/>
            <person name="Roberto B."/>
            <person name="Veronica D.S."/>
            <person name="Fabio R."/>
            <person name="Monica P."/>
            <person name="Olivier J."/>
            <person name="Enrico T."/>
            <person name="Nicola S."/>
        </authorList>
    </citation>
    <scope>NUCLEOTIDE SEQUENCE [LARGE SCALE GENOMIC DNA]</scope>
    <source>
        <strain evidence="3 4">DSM 44153</strain>
    </source>
</reference>
<feature type="coiled-coil region" evidence="1">
    <location>
        <begin position="323"/>
        <end position="357"/>
    </location>
</feature>
<dbReference type="OrthoDB" id="3177877at2"/>
<dbReference type="Proteomes" id="UP000193090">
    <property type="component" value="Unassembled WGS sequence"/>
</dbReference>
<feature type="domain" description="Endonuclease GajA/Old nuclease/RecF-like AAA" evidence="2">
    <location>
        <begin position="1"/>
        <end position="62"/>
    </location>
</feature>
<evidence type="ECO:0000256" key="1">
    <source>
        <dbReference type="SAM" id="Coils"/>
    </source>
</evidence>
<gene>
    <name evidence="3" type="ORF">AWC30_02570</name>
</gene>
<evidence type="ECO:0000259" key="2">
    <source>
        <dbReference type="Pfam" id="PF13175"/>
    </source>
</evidence>
<dbReference type="EMBL" id="LQPZ01000007">
    <property type="protein sequence ID" value="ORX08314.1"/>
    <property type="molecule type" value="Genomic_DNA"/>
</dbReference>
<dbReference type="AlphaFoldDB" id="A0A1X2EQA5"/>
<keyword evidence="1" id="KW-0175">Coiled coil</keyword>
<sequence>MRLHRLVLTNYRGIAHRDLEFPDQGVVVVSGANEIGKTSMIEALDLLLEVKDRSRNKDVKAVKPTHLDAGTEVTAEISTGPYRFVYRKRFHKRPETELTISAPRREQYTGDEAHDRVCAMLAETLDTQLWHAQRVLQAGSTAAVDLSGCDALSRALDVAAGDAAALTGGEPVLMASVDSEYGLYFTGTGRPTGVWASARARLDDAEAELDRCAALVAEVEERAARHDELTGELAEVAARHEAAETEKVAALAAADTVTELTTTLRDAELAADAATSAAATARSAHGERQRLIVDADRWAATVGELQDRLPEAGGAATTARHDAAAAEAAAAQAAAELAAAEARSDAARRDLDRLTERAETDRLSDRLERIETTVGERDALRAELAAITMTEATLRGIEDAAGAVDRAEAALTAISATLRFTALADLEIRDGEERRAMGAGESWSTTATAATRLEVPGVLTVRVEPGADARTAEDDAAGARTRLAAVLADAGVADLAAAREADRRRRDLQSRCDQLGATVEALCGDDPIERLRERLERLRATQTEPEPGAPTDVDSARAALADAEAARTETAGRHTALQERAAEATALATERSTRATVVTNDLDTHRRQLAAATERLSEARERAGDDALAAAVEEAQRAATEADERVAELRRQLAAGDAETVLAERDRAIAAAEHLDAEHRRITAELRDIAVELAVIGTEGRHSRLDAAETEHAHAADEHARIGRRARAVELLRSVLRRYRDDTRRRYVEPFRTEIERLGRPVFGSSFEVDVDTGLRIVSRTLDGCTVPYDALSGGAKEQLGILTRLAGAALVAKEDSVPVLIDDALGFTDPQRLGKMSQVFDTVGSRGQVIVLTCTPERYQGIGDAHRIELTG</sequence>
<dbReference type="InterPro" id="IPR027417">
    <property type="entry name" value="P-loop_NTPase"/>
</dbReference>
<keyword evidence="4" id="KW-1185">Reference proteome</keyword>
<dbReference type="PANTHER" id="PTHR41259:SF1">
    <property type="entry name" value="DOUBLE-STRAND BREAK REPAIR RAD50 ATPASE, PUTATIVE-RELATED"/>
    <property type="match status" value="1"/>
</dbReference>
<dbReference type="RefSeq" id="WP_085107753.1">
    <property type="nucleotide sequence ID" value="NZ_LQPZ01000007.1"/>
</dbReference>
<feature type="coiled-coil region" evidence="1">
    <location>
        <begin position="602"/>
        <end position="659"/>
    </location>
</feature>
<organism evidence="3 4">
    <name type="scientific">Mycolicibacillus trivialis</name>
    <dbReference type="NCBI Taxonomy" id="1798"/>
    <lineage>
        <taxon>Bacteria</taxon>
        <taxon>Bacillati</taxon>
        <taxon>Actinomycetota</taxon>
        <taxon>Actinomycetes</taxon>
        <taxon>Mycobacteriales</taxon>
        <taxon>Mycobacteriaceae</taxon>
        <taxon>Mycolicibacillus</taxon>
    </lineage>
</organism>
<evidence type="ECO:0000313" key="3">
    <source>
        <dbReference type="EMBL" id="ORX08314.1"/>
    </source>
</evidence>